<reference evidence="1" key="1">
    <citation type="submission" date="2018-02" db="EMBL/GenBank/DDBJ databases">
        <title>Rhizophora mucronata_Transcriptome.</title>
        <authorList>
            <person name="Meera S.P."/>
            <person name="Sreeshan A."/>
            <person name="Augustine A."/>
        </authorList>
    </citation>
    <scope>NUCLEOTIDE SEQUENCE</scope>
    <source>
        <tissue evidence="1">Leaf</tissue>
    </source>
</reference>
<dbReference type="EMBL" id="GGEC01064395">
    <property type="protein sequence ID" value="MBX44879.1"/>
    <property type="molecule type" value="Transcribed_RNA"/>
</dbReference>
<organism evidence="1">
    <name type="scientific">Rhizophora mucronata</name>
    <name type="common">Asiatic mangrove</name>
    <dbReference type="NCBI Taxonomy" id="61149"/>
    <lineage>
        <taxon>Eukaryota</taxon>
        <taxon>Viridiplantae</taxon>
        <taxon>Streptophyta</taxon>
        <taxon>Embryophyta</taxon>
        <taxon>Tracheophyta</taxon>
        <taxon>Spermatophyta</taxon>
        <taxon>Magnoliopsida</taxon>
        <taxon>eudicotyledons</taxon>
        <taxon>Gunneridae</taxon>
        <taxon>Pentapetalae</taxon>
        <taxon>rosids</taxon>
        <taxon>fabids</taxon>
        <taxon>Malpighiales</taxon>
        <taxon>Rhizophoraceae</taxon>
        <taxon>Rhizophora</taxon>
    </lineage>
</organism>
<protein>
    <submittedName>
        <fullName evidence="1">Uncharacterized protein</fullName>
    </submittedName>
</protein>
<dbReference type="AlphaFoldDB" id="A0A2P2NQU7"/>
<evidence type="ECO:0000313" key="1">
    <source>
        <dbReference type="EMBL" id="MBX44879.1"/>
    </source>
</evidence>
<name>A0A2P2NQU7_RHIMU</name>
<sequence length="40" mass="4364">MFPILLSLLNGSTSYKTYFTIQDVSPSLLKSGRKIGNICG</sequence>
<accession>A0A2P2NQU7</accession>
<proteinExistence type="predicted"/>